<name>A0A4S8LGD2_DENBC</name>
<reference evidence="1 2" key="1">
    <citation type="journal article" date="2019" name="Nat. Ecol. Evol.">
        <title>Megaphylogeny resolves global patterns of mushroom evolution.</title>
        <authorList>
            <person name="Varga T."/>
            <person name="Krizsan K."/>
            <person name="Foldi C."/>
            <person name="Dima B."/>
            <person name="Sanchez-Garcia M."/>
            <person name="Sanchez-Ramirez S."/>
            <person name="Szollosi G.J."/>
            <person name="Szarkandi J.G."/>
            <person name="Papp V."/>
            <person name="Albert L."/>
            <person name="Andreopoulos W."/>
            <person name="Angelini C."/>
            <person name="Antonin V."/>
            <person name="Barry K.W."/>
            <person name="Bougher N.L."/>
            <person name="Buchanan P."/>
            <person name="Buyck B."/>
            <person name="Bense V."/>
            <person name="Catcheside P."/>
            <person name="Chovatia M."/>
            <person name="Cooper J."/>
            <person name="Damon W."/>
            <person name="Desjardin D."/>
            <person name="Finy P."/>
            <person name="Geml J."/>
            <person name="Haridas S."/>
            <person name="Hughes K."/>
            <person name="Justo A."/>
            <person name="Karasinski D."/>
            <person name="Kautmanova I."/>
            <person name="Kiss B."/>
            <person name="Kocsube S."/>
            <person name="Kotiranta H."/>
            <person name="LaButti K.M."/>
            <person name="Lechner B.E."/>
            <person name="Liimatainen K."/>
            <person name="Lipzen A."/>
            <person name="Lukacs Z."/>
            <person name="Mihaltcheva S."/>
            <person name="Morgado L.N."/>
            <person name="Niskanen T."/>
            <person name="Noordeloos M.E."/>
            <person name="Ohm R.A."/>
            <person name="Ortiz-Santana B."/>
            <person name="Ovrebo C."/>
            <person name="Racz N."/>
            <person name="Riley R."/>
            <person name="Savchenko A."/>
            <person name="Shiryaev A."/>
            <person name="Soop K."/>
            <person name="Spirin V."/>
            <person name="Szebenyi C."/>
            <person name="Tomsovsky M."/>
            <person name="Tulloss R.E."/>
            <person name="Uehling J."/>
            <person name="Grigoriev I.V."/>
            <person name="Vagvolgyi C."/>
            <person name="Papp T."/>
            <person name="Martin F.M."/>
            <person name="Miettinen O."/>
            <person name="Hibbett D.S."/>
            <person name="Nagy L.G."/>
        </authorList>
    </citation>
    <scope>NUCLEOTIDE SEQUENCE [LARGE SCALE GENOMIC DNA]</scope>
    <source>
        <strain evidence="1 2">CBS 962.96</strain>
    </source>
</reference>
<sequence>MGSTALITDPKAFDNSTTFARTPVSLTIKKNNTMNMMRFNNYNIAFSCHQEVMECGFIDILETDKPNVEYYAVLKGMKPEIYDSKLNLICCDLDYRGVLFEVVQESKKAWEMFDEKFRIGAAAMLSSSVED</sequence>
<gene>
    <name evidence="1" type="ORF">K435DRAFT_866784</name>
</gene>
<dbReference type="EMBL" id="ML179429">
    <property type="protein sequence ID" value="THU87941.1"/>
    <property type="molecule type" value="Genomic_DNA"/>
</dbReference>
<keyword evidence="2" id="KW-1185">Reference proteome</keyword>
<proteinExistence type="predicted"/>
<accession>A0A4S8LGD2</accession>
<evidence type="ECO:0000313" key="1">
    <source>
        <dbReference type="EMBL" id="THU87941.1"/>
    </source>
</evidence>
<dbReference type="AlphaFoldDB" id="A0A4S8LGD2"/>
<dbReference type="Proteomes" id="UP000297245">
    <property type="component" value="Unassembled WGS sequence"/>
</dbReference>
<protein>
    <submittedName>
        <fullName evidence="1">Uncharacterized protein</fullName>
    </submittedName>
</protein>
<evidence type="ECO:0000313" key="2">
    <source>
        <dbReference type="Proteomes" id="UP000297245"/>
    </source>
</evidence>
<organism evidence="1 2">
    <name type="scientific">Dendrothele bispora (strain CBS 962.96)</name>
    <dbReference type="NCBI Taxonomy" id="1314807"/>
    <lineage>
        <taxon>Eukaryota</taxon>
        <taxon>Fungi</taxon>
        <taxon>Dikarya</taxon>
        <taxon>Basidiomycota</taxon>
        <taxon>Agaricomycotina</taxon>
        <taxon>Agaricomycetes</taxon>
        <taxon>Agaricomycetidae</taxon>
        <taxon>Agaricales</taxon>
        <taxon>Agaricales incertae sedis</taxon>
        <taxon>Dendrothele</taxon>
    </lineage>
</organism>